<evidence type="ECO:0000313" key="2">
    <source>
        <dbReference type="Proteomes" id="UP000321222"/>
    </source>
</evidence>
<dbReference type="AlphaFoldDB" id="A0A5B9FQN8"/>
<proteinExistence type="predicted"/>
<evidence type="ECO:0000313" key="1">
    <source>
        <dbReference type="EMBL" id="QEE49633.1"/>
    </source>
</evidence>
<dbReference type="Proteomes" id="UP000321222">
    <property type="component" value="Chromosome"/>
</dbReference>
<dbReference type="Gene3D" id="3.40.50.300">
    <property type="entry name" value="P-loop containing nucleotide triphosphate hydrolases"/>
    <property type="match status" value="1"/>
</dbReference>
<dbReference type="OrthoDB" id="9792687at2"/>
<dbReference type="KEGG" id="fak:FUA48_08565"/>
<dbReference type="SUPFAM" id="SSF52540">
    <property type="entry name" value="P-loop containing nucleoside triphosphate hydrolases"/>
    <property type="match status" value="1"/>
</dbReference>
<protein>
    <submittedName>
        <fullName evidence="1">Uncharacterized protein</fullName>
    </submittedName>
</protein>
<accession>A0A5B9FQN8</accession>
<dbReference type="InterPro" id="IPR027417">
    <property type="entry name" value="P-loop_NTPase"/>
</dbReference>
<name>A0A5B9FQN8_9FLAO</name>
<dbReference type="EMBL" id="CP042831">
    <property type="protein sequence ID" value="QEE49633.1"/>
    <property type="molecule type" value="Genomic_DNA"/>
</dbReference>
<organism evidence="1 2">
    <name type="scientific">Flavobacterium alkalisoli</name>
    <dbReference type="NCBI Taxonomy" id="2602769"/>
    <lineage>
        <taxon>Bacteria</taxon>
        <taxon>Pseudomonadati</taxon>
        <taxon>Bacteroidota</taxon>
        <taxon>Flavobacteriia</taxon>
        <taxon>Flavobacteriales</taxon>
        <taxon>Flavobacteriaceae</taxon>
        <taxon>Flavobacterium</taxon>
    </lineage>
</organism>
<gene>
    <name evidence="1" type="ORF">FUA48_08565</name>
</gene>
<reference evidence="1 2" key="1">
    <citation type="submission" date="2019-08" db="EMBL/GenBank/DDBJ databases">
        <title>Flavobacterium alkalisoli sp. nov., isolated from rhizosphere soil of Suaeda salsa.</title>
        <authorList>
            <person name="Sun J.-Q."/>
            <person name="Xu L."/>
        </authorList>
    </citation>
    <scope>NUCLEOTIDE SEQUENCE [LARGE SCALE GENOMIC DNA]</scope>
    <source>
        <strain evidence="1 2">XS-5</strain>
    </source>
</reference>
<keyword evidence="2" id="KW-1185">Reference proteome</keyword>
<sequence>MKKKTKESVVITMTGGQGSGKTRFLFQVMNAFAQNYRCGHASMEEHPESSLYEDKALQYLNATALNNVDNPEVKSLQDLEKLIEENEVIFIDSFQKLQELIPRYEVDKDLRKKYDGKLFVIVFQQTSNGSMRGGTKSQFDGDIILMTEKFEDYRENYIYPDKNRYNSIPTPELKFNIYSGTMLRTEGAGNTEIEGVTVDLEKLNFDVE</sequence>